<proteinExistence type="predicted"/>
<feature type="transmembrane region" description="Helical" evidence="1">
    <location>
        <begin position="44"/>
        <end position="65"/>
    </location>
</feature>
<dbReference type="Proteomes" id="UP001297600">
    <property type="component" value="Unassembled WGS sequence"/>
</dbReference>
<keyword evidence="1" id="KW-1133">Transmembrane helix</keyword>
<evidence type="ECO:0000313" key="3">
    <source>
        <dbReference type="Proteomes" id="UP001297600"/>
    </source>
</evidence>
<accession>A0ABS9MP86</accession>
<feature type="transmembrane region" description="Helical" evidence="1">
    <location>
        <begin position="143"/>
        <end position="166"/>
    </location>
</feature>
<keyword evidence="1" id="KW-0812">Transmembrane</keyword>
<feature type="transmembrane region" description="Helical" evidence="1">
    <location>
        <begin position="20"/>
        <end position="38"/>
    </location>
</feature>
<comment type="caution">
    <text evidence="2">The sequence shown here is derived from an EMBL/GenBank/DDBJ whole genome shotgun (WGS) entry which is preliminary data.</text>
</comment>
<reference evidence="2 3" key="1">
    <citation type="submission" date="2022-02" db="EMBL/GenBank/DDBJ databases">
        <title>Mesosutterella porci, a novel member of the family Sutterellaceae from pig feces.</title>
        <authorList>
            <person name="Wylensek D."/>
            <person name="Clavel T."/>
        </authorList>
    </citation>
    <scope>NUCLEOTIDE SEQUENCE [LARGE SCALE GENOMIC DNA]</scope>
    <source>
        <strain evidence="3">oilRF-744-wt-GAM-9</strain>
    </source>
</reference>
<dbReference type="InterPro" id="IPR047798">
    <property type="entry name" value="BPSS1780-like"/>
</dbReference>
<feature type="transmembrane region" description="Helical" evidence="1">
    <location>
        <begin position="95"/>
        <end position="116"/>
    </location>
</feature>
<keyword evidence="3" id="KW-1185">Reference proteome</keyword>
<evidence type="ECO:0000256" key="1">
    <source>
        <dbReference type="SAM" id="Phobius"/>
    </source>
</evidence>
<evidence type="ECO:0008006" key="4">
    <source>
        <dbReference type="Google" id="ProtNLM"/>
    </source>
</evidence>
<protein>
    <recommendedName>
        <fullName evidence="4">Transmembrane protein</fullName>
    </recommendedName>
</protein>
<evidence type="ECO:0000313" key="2">
    <source>
        <dbReference type="EMBL" id="MCG5030426.1"/>
    </source>
</evidence>
<gene>
    <name evidence="2" type="ORF">MAF45_03055</name>
</gene>
<keyword evidence="1" id="KW-0472">Membrane</keyword>
<name>A0ABS9MP86_9BURK</name>
<organism evidence="2 3">
    <name type="scientific">Mesosutterella porci</name>
    <dbReference type="NCBI Taxonomy" id="2915351"/>
    <lineage>
        <taxon>Bacteria</taxon>
        <taxon>Pseudomonadati</taxon>
        <taxon>Pseudomonadota</taxon>
        <taxon>Betaproteobacteria</taxon>
        <taxon>Burkholderiales</taxon>
        <taxon>Sutterellaceae</taxon>
        <taxon>Mesosutterella</taxon>
    </lineage>
</organism>
<feature type="transmembrane region" description="Helical" evidence="1">
    <location>
        <begin position="178"/>
        <end position="200"/>
    </location>
</feature>
<feature type="transmembrane region" description="Helical" evidence="1">
    <location>
        <begin position="206"/>
        <end position="239"/>
    </location>
</feature>
<dbReference type="RefSeq" id="WP_237978083.1">
    <property type="nucleotide sequence ID" value="NZ_JAKNCT010000003.1"/>
</dbReference>
<sequence length="266" mass="29251">MGVVSQIKNGLSWFSSSLRILRLQPLGFTAVASVYVMTMALFGMLPWVGLVFAGLFWPFGTLLIAKGGADSLSGRRPTLEILFQSWHRTDTRLRMLRVGILYAMMIVLVSIIWEFLAADDIAKWEISAEGRINWDSAAQHVPYGAIVAALAVYIPCAMALWFAPLLIYLKNLPLPKALFFSFFGCLSNLPAIAVALFLAFSATGLLMGLTALFVSVSGLGAVALFFLFPVSFLCTALIYGTYYPMWKTVFSEVTFEGPRSERPAGF</sequence>
<dbReference type="EMBL" id="JAKNCT010000003">
    <property type="protein sequence ID" value="MCG5030426.1"/>
    <property type="molecule type" value="Genomic_DNA"/>
</dbReference>
<dbReference type="NCBIfam" id="NF041043">
    <property type="entry name" value="BPSS1780_fam"/>
    <property type="match status" value="1"/>
</dbReference>